<evidence type="ECO:0000313" key="2">
    <source>
        <dbReference type="Proteomes" id="UP001163624"/>
    </source>
</evidence>
<sequence>MADRFDIQLDDQELRARLEALLGAVTDTLPMMRGIAAELAAETEFAFMDEGPGWPQLAPATVAAREAKGRGAHPILQVTNALARSITTQADRDQAQIGSNLVYAAIQQLGGKAGRGHKVLIPAREYLPVTSSGQLKPNARQAVLDSVMAALTRTR</sequence>
<proteinExistence type="predicted"/>
<gene>
    <name evidence="1" type="ORF">OU419_25395</name>
</gene>
<organism evidence="1 2">
    <name type="scientific">Pseudomonas triclosanedens</name>
    <dbReference type="NCBI Taxonomy" id="2961893"/>
    <lineage>
        <taxon>Bacteria</taxon>
        <taxon>Pseudomonadati</taxon>
        <taxon>Pseudomonadota</taxon>
        <taxon>Gammaproteobacteria</taxon>
        <taxon>Pseudomonadales</taxon>
        <taxon>Pseudomonadaceae</taxon>
        <taxon>Pseudomonas</taxon>
    </lineage>
</organism>
<dbReference type="NCBIfam" id="TIGR01635">
    <property type="entry name" value="tail_comp_S"/>
    <property type="match status" value="1"/>
</dbReference>
<name>A0ABY6ZYV7_9PSED</name>
<keyword evidence="2" id="KW-1185">Reference proteome</keyword>
<dbReference type="InterPro" id="IPR006522">
    <property type="entry name" value="Phage_virion_morphogenesis"/>
</dbReference>
<reference evidence="1" key="1">
    <citation type="submission" date="2022-11" db="EMBL/GenBank/DDBJ databases">
        <title>Pseudomonas triclosanedens sp. nov., a triclosan degrader isolated from activated sludge.</title>
        <authorList>
            <person name="Yin Y."/>
            <person name="Lu Z."/>
        </authorList>
    </citation>
    <scope>NUCLEOTIDE SEQUENCE</scope>
    <source>
        <strain evidence="1">ZM23</strain>
    </source>
</reference>
<dbReference type="Pfam" id="PF05069">
    <property type="entry name" value="Phage_tail_S"/>
    <property type="match status" value="1"/>
</dbReference>
<evidence type="ECO:0000313" key="1">
    <source>
        <dbReference type="EMBL" id="WAI49044.1"/>
    </source>
</evidence>
<dbReference type="RefSeq" id="WP_254472324.1">
    <property type="nucleotide sequence ID" value="NZ_CP113432.1"/>
</dbReference>
<dbReference type="EMBL" id="CP113432">
    <property type="protein sequence ID" value="WAI49044.1"/>
    <property type="molecule type" value="Genomic_DNA"/>
</dbReference>
<dbReference type="Proteomes" id="UP001163624">
    <property type="component" value="Chromosome"/>
</dbReference>
<protein>
    <submittedName>
        <fullName evidence="1">Phage virion morphogenesis protein</fullName>
    </submittedName>
</protein>
<accession>A0ABY6ZYV7</accession>